<dbReference type="KEGG" id="hazt:108665556"/>
<gene>
    <name evidence="5" type="primary">LOC108665556</name>
</gene>
<evidence type="ECO:0000256" key="1">
    <source>
        <dbReference type="SAM" id="MobiDB-lite"/>
    </source>
</evidence>
<keyword evidence="4" id="KW-1185">Reference proteome</keyword>
<feature type="chain" id="PRO_5034536927" evidence="3">
    <location>
        <begin position="18"/>
        <end position="474"/>
    </location>
</feature>
<dbReference type="Proteomes" id="UP000694843">
    <property type="component" value="Unplaced"/>
</dbReference>
<organism evidence="4 5">
    <name type="scientific">Hyalella azteca</name>
    <name type="common">Amphipod</name>
    <dbReference type="NCBI Taxonomy" id="294128"/>
    <lineage>
        <taxon>Eukaryota</taxon>
        <taxon>Metazoa</taxon>
        <taxon>Ecdysozoa</taxon>
        <taxon>Arthropoda</taxon>
        <taxon>Crustacea</taxon>
        <taxon>Multicrustacea</taxon>
        <taxon>Malacostraca</taxon>
        <taxon>Eumalacostraca</taxon>
        <taxon>Peracarida</taxon>
        <taxon>Amphipoda</taxon>
        <taxon>Senticaudata</taxon>
        <taxon>Talitrida</taxon>
        <taxon>Talitroidea</taxon>
        <taxon>Hyalellidae</taxon>
        <taxon>Hyalella</taxon>
    </lineage>
</organism>
<feature type="transmembrane region" description="Helical" evidence="2">
    <location>
        <begin position="327"/>
        <end position="343"/>
    </location>
</feature>
<dbReference type="RefSeq" id="XP_018007811.1">
    <property type="nucleotide sequence ID" value="XM_018152322.2"/>
</dbReference>
<feature type="region of interest" description="Disordered" evidence="1">
    <location>
        <begin position="244"/>
        <end position="285"/>
    </location>
</feature>
<keyword evidence="3" id="KW-0732">Signal</keyword>
<dbReference type="AlphaFoldDB" id="A0A8B7N1V4"/>
<evidence type="ECO:0000313" key="4">
    <source>
        <dbReference type="Proteomes" id="UP000694843"/>
    </source>
</evidence>
<feature type="signal peptide" evidence="3">
    <location>
        <begin position="1"/>
        <end position="17"/>
    </location>
</feature>
<evidence type="ECO:0000256" key="3">
    <source>
        <dbReference type="SAM" id="SignalP"/>
    </source>
</evidence>
<evidence type="ECO:0000256" key="2">
    <source>
        <dbReference type="SAM" id="Phobius"/>
    </source>
</evidence>
<keyword evidence="2" id="KW-1133">Transmembrane helix</keyword>
<sequence length="474" mass="52529">MLILMISAGAFISTTSRQPPARRCSCRNRSPTDNSSVLVLWFAPSQSSSKHNFYGNVSFTIKWEAVQQKLGPNLYLIDQAIYKARSYTRVVFTKNNYDSMLKKVDLNSEDSPMTKSWSGFRHASHCTNKVRWGPLELQIAIEVDDDIVKWLYNNCKAIANNHSLANTPSDGEHNRRDGKESKFQSYKCFKFNTAQNSACPYQWNIRECKVNMKTLLATVNPEISHSGMGLSSFSTFAAPISVPVQSSKRTPSSHTGTSPLPTVQHSETISPRTLPTPAVKSKRTHLDRVKIPSENYSACLATSPNILSTLAISSERPAPRPRVKKGWNSYILPAAIAVAVFLAKRSFFKQFYRAILARIGNSRNELFSNAHHHNHACGIAGLTEIGNSRVELFSNAHHHNHAHGISGLTEIGNSSVELFSNADHHNHARGISGLSGIFHRLCSHIDAQYYIGNILFCAIVLSACGPCLVAFFIA</sequence>
<keyword evidence="2" id="KW-0812">Transmembrane</keyword>
<accession>A0A8B7N1V4</accession>
<dbReference type="OrthoDB" id="6361021at2759"/>
<proteinExistence type="predicted"/>
<protein>
    <submittedName>
        <fullName evidence="5">Uncharacterized protein LOC108665556</fullName>
    </submittedName>
</protein>
<keyword evidence="2" id="KW-0472">Membrane</keyword>
<evidence type="ECO:0000313" key="5">
    <source>
        <dbReference type="RefSeq" id="XP_018007811.1"/>
    </source>
</evidence>
<reference evidence="5" key="1">
    <citation type="submission" date="2025-08" db="UniProtKB">
        <authorList>
            <consortium name="RefSeq"/>
        </authorList>
    </citation>
    <scope>IDENTIFICATION</scope>
    <source>
        <tissue evidence="5">Whole organism</tissue>
    </source>
</reference>
<dbReference type="GeneID" id="108665556"/>
<feature type="transmembrane region" description="Helical" evidence="2">
    <location>
        <begin position="450"/>
        <end position="473"/>
    </location>
</feature>
<name>A0A8B7N1V4_HYAAZ</name>
<feature type="compositionally biased region" description="Polar residues" evidence="1">
    <location>
        <begin position="244"/>
        <end position="273"/>
    </location>
</feature>